<evidence type="ECO:0000256" key="1">
    <source>
        <dbReference type="SAM" id="MobiDB-lite"/>
    </source>
</evidence>
<evidence type="ECO:0000313" key="2">
    <source>
        <dbReference type="EMBL" id="OIQ66869.1"/>
    </source>
</evidence>
<sequence>MWRGGVAHVPPHLSKEQDIPLAPGDRVHVRTPGGGGYGPAMARDRALVAEDVRLGYYSATEAEALFGLPRGEGD</sequence>
<protein>
    <submittedName>
        <fullName evidence="2">Uncharacterized protein</fullName>
    </submittedName>
</protein>
<dbReference type="EMBL" id="MLJW01006305">
    <property type="protein sequence ID" value="OIQ66869.1"/>
    <property type="molecule type" value="Genomic_DNA"/>
</dbReference>
<name>A0A1J5PTI3_9ZZZZ</name>
<reference evidence="2" key="1">
    <citation type="submission" date="2016-10" db="EMBL/GenBank/DDBJ databases">
        <title>Sequence of Gallionella enrichment culture.</title>
        <authorList>
            <person name="Poehlein A."/>
            <person name="Muehling M."/>
            <person name="Daniel R."/>
        </authorList>
    </citation>
    <scope>NUCLEOTIDE SEQUENCE</scope>
</reference>
<feature type="region of interest" description="Disordered" evidence="1">
    <location>
        <begin position="1"/>
        <end position="24"/>
    </location>
</feature>
<organism evidence="2">
    <name type="scientific">mine drainage metagenome</name>
    <dbReference type="NCBI Taxonomy" id="410659"/>
    <lineage>
        <taxon>unclassified sequences</taxon>
        <taxon>metagenomes</taxon>
        <taxon>ecological metagenomes</taxon>
    </lineage>
</organism>
<dbReference type="AlphaFoldDB" id="A0A1J5PTI3"/>
<accession>A0A1J5PTI3</accession>
<gene>
    <name evidence="2" type="ORF">GALL_515590</name>
</gene>
<comment type="caution">
    <text evidence="2">The sequence shown here is derived from an EMBL/GenBank/DDBJ whole genome shotgun (WGS) entry which is preliminary data.</text>
</comment>
<proteinExistence type="predicted"/>